<keyword evidence="1" id="KW-0812">Transmembrane</keyword>
<dbReference type="PATRIC" id="fig|28037.238.peg.478"/>
<evidence type="ECO:0000256" key="1">
    <source>
        <dbReference type="SAM" id="Phobius"/>
    </source>
</evidence>
<proteinExistence type="predicted"/>
<evidence type="ECO:0000313" key="3">
    <source>
        <dbReference type="Proteomes" id="UP000070779"/>
    </source>
</evidence>
<keyword evidence="1" id="KW-1133">Transmembrane helix</keyword>
<feature type="transmembrane region" description="Helical" evidence="1">
    <location>
        <begin position="39"/>
        <end position="60"/>
    </location>
</feature>
<keyword evidence="1" id="KW-0472">Membrane</keyword>
<feature type="transmembrane region" description="Helical" evidence="1">
    <location>
        <begin position="12"/>
        <end position="33"/>
    </location>
</feature>
<comment type="caution">
    <text evidence="2">The sequence shown here is derived from an EMBL/GenBank/DDBJ whole genome shotgun (WGS) entry which is preliminary data.</text>
</comment>
<organism evidence="2 3">
    <name type="scientific">Streptococcus mitis</name>
    <dbReference type="NCBI Taxonomy" id="28037"/>
    <lineage>
        <taxon>Bacteria</taxon>
        <taxon>Bacillati</taxon>
        <taxon>Bacillota</taxon>
        <taxon>Bacilli</taxon>
        <taxon>Lactobacillales</taxon>
        <taxon>Streptococcaceae</taxon>
        <taxon>Streptococcus</taxon>
        <taxon>Streptococcus mitis group</taxon>
    </lineage>
</organism>
<accession>A0A139RJX9</accession>
<protein>
    <submittedName>
        <fullName evidence="2">Membrane protein CarB</fullName>
    </submittedName>
</protein>
<dbReference type="Proteomes" id="UP000070779">
    <property type="component" value="Unassembled WGS sequence"/>
</dbReference>
<reference evidence="2 3" key="1">
    <citation type="submission" date="2016-01" db="EMBL/GenBank/DDBJ databases">
        <title>Highly variable Streptococcus oralis are common among viridans streptococci isolated from primates.</title>
        <authorList>
            <person name="Denapaite D."/>
            <person name="Rieger M."/>
            <person name="Koendgen S."/>
            <person name="Brueckner R."/>
            <person name="Ochigava I."/>
            <person name="Kappeler P."/>
            <person name="Maetz-Rensing K."/>
            <person name="Leendertz F."/>
            <person name="Hakenbeck R."/>
        </authorList>
    </citation>
    <scope>NUCLEOTIDE SEQUENCE [LARGE SCALE GENOMIC DNA]</scope>
    <source>
        <strain evidence="2 3">DD22</strain>
    </source>
</reference>
<gene>
    <name evidence="2" type="ORF">SMIDD22_00387</name>
</gene>
<dbReference type="AlphaFoldDB" id="A0A139RJX9"/>
<name>A0A139RJX9_STRMT</name>
<dbReference type="EMBL" id="LQZD01000115">
    <property type="protein sequence ID" value="KXU15044.1"/>
    <property type="molecule type" value="Genomic_DNA"/>
</dbReference>
<sequence length="76" mass="8679">MKSIKLNALSYMGIRVLNIIFPILTGTYVARVLDRTDYGYFNSVDTILSFFLPFATYGVYNYGLRAISNVKDNKKI</sequence>
<evidence type="ECO:0000313" key="2">
    <source>
        <dbReference type="EMBL" id="KXU15044.1"/>
    </source>
</evidence>